<evidence type="ECO:0000256" key="3">
    <source>
        <dbReference type="SAM" id="MobiDB-lite"/>
    </source>
</evidence>
<dbReference type="CDD" id="cd05233">
    <property type="entry name" value="SDR_c"/>
    <property type="match status" value="1"/>
</dbReference>
<comment type="similarity">
    <text evidence="1">Belongs to the short-chain dehydrogenases/reductases (SDR) family.</text>
</comment>
<dbReference type="InterPro" id="IPR020904">
    <property type="entry name" value="Sc_DH/Rdtase_CS"/>
</dbReference>
<dbReference type="RefSeq" id="WP_115548128.1">
    <property type="nucleotide sequence ID" value="NZ_QRGP01000001.1"/>
</dbReference>
<dbReference type="Pfam" id="PF13561">
    <property type="entry name" value="adh_short_C2"/>
    <property type="match status" value="1"/>
</dbReference>
<sequence length="286" mass="30076">MTDRTRLDGLAAFVTGGGGGIGRGIALRLAEAGANVAILDIFPERAEEAAIRVRERGAKALALPADVMDTDALRAAIAATDAEFGRLDILVNNAGGVSGRPFLQQSERSWRKHIDINLISMLAATHAAAPLMIREGKGGSIINVASIEASRAAPNFAVYAACKAGMLSFTKSMALELSEHKIRVNCIAPDHTVTPGNQGNRAGPVDPATWKQHSPEESDAMNRLIPLLREGVDLECGDAAVFLSSEMASYITGILLPVDGGTHAASGWVRGRNGKWTLNEGLNFGG</sequence>
<dbReference type="PRINTS" id="PR00080">
    <property type="entry name" value="SDRFAMILY"/>
</dbReference>
<dbReference type="InterPro" id="IPR002347">
    <property type="entry name" value="SDR_fam"/>
</dbReference>
<organism evidence="4 5">
    <name type="scientific">Sphingorhabdus pulchriflava</name>
    <dbReference type="NCBI Taxonomy" id="2292257"/>
    <lineage>
        <taxon>Bacteria</taxon>
        <taxon>Pseudomonadati</taxon>
        <taxon>Pseudomonadota</taxon>
        <taxon>Alphaproteobacteria</taxon>
        <taxon>Sphingomonadales</taxon>
        <taxon>Sphingomonadaceae</taxon>
        <taxon>Sphingorhabdus</taxon>
    </lineage>
</organism>
<evidence type="ECO:0000256" key="1">
    <source>
        <dbReference type="ARBA" id="ARBA00006484"/>
    </source>
</evidence>
<proteinExistence type="inferred from homology"/>
<keyword evidence="2" id="KW-0560">Oxidoreductase</keyword>
<accession>A0A371BG77</accession>
<feature type="region of interest" description="Disordered" evidence="3">
    <location>
        <begin position="193"/>
        <end position="213"/>
    </location>
</feature>
<protein>
    <submittedName>
        <fullName evidence="4">SDR family NAD(P)-dependent oxidoreductase</fullName>
    </submittedName>
</protein>
<dbReference type="PROSITE" id="PS00061">
    <property type="entry name" value="ADH_SHORT"/>
    <property type="match status" value="1"/>
</dbReference>
<dbReference type="InterPro" id="IPR036291">
    <property type="entry name" value="NAD(P)-bd_dom_sf"/>
</dbReference>
<reference evidence="5" key="1">
    <citation type="submission" date="2018-08" db="EMBL/GenBank/DDBJ databases">
        <authorList>
            <person name="Kim S.-J."/>
            <person name="Jung G.-Y."/>
        </authorList>
    </citation>
    <scope>NUCLEOTIDE SEQUENCE [LARGE SCALE GENOMIC DNA]</scope>
    <source>
        <strain evidence="5">GY_G</strain>
    </source>
</reference>
<gene>
    <name evidence="4" type="ORF">DXH95_03940</name>
</gene>
<dbReference type="Proteomes" id="UP000263833">
    <property type="component" value="Unassembled WGS sequence"/>
</dbReference>
<dbReference type="FunFam" id="3.40.50.720:FF:000084">
    <property type="entry name" value="Short-chain dehydrogenase reductase"/>
    <property type="match status" value="1"/>
</dbReference>
<keyword evidence="5" id="KW-1185">Reference proteome</keyword>
<dbReference type="PANTHER" id="PTHR43669:SF3">
    <property type="entry name" value="ALCOHOL DEHYDROGENASE, PUTATIVE (AFU_ORTHOLOGUE AFUA_3G03445)-RELATED"/>
    <property type="match status" value="1"/>
</dbReference>
<dbReference type="NCBIfam" id="NF005559">
    <property type="entry name" value="PRK07231.1"/>
    <property type="match status" value="1"/>
</dbReference>
<dbReference type="PRINTS" id="PR00081">
    <property type="entry name" value="GDHRDH"/>
</dbReference>
<dbReference type="OrthoDB" id="9803333at2"/>
<dbReference type="GO" id="GO:0016491">
    <property type="term" value="F:oxidoreductase activity"/>
    <property type="evidence" value="ECO:0007669"/>
    <property type="project" value="UniProtKB-KW"/>
</dbReference>
<comment type="caution">
    <text evidence="4">The sequence shown here is derived from an EMBL/GenBank/DDBJ whole genome shotgun (WGS) entry which is preliminary data.</text>
</comment>
<evidence type="ECO:0000313" key="4">
    <source>
        <dbReference type="EMBL" id="RDV06580.1"/>
    </source>
</evidence>
<dbReference type="AlphaFoldDB" id="A0A371BG77"/>
<dbReference type="PANTHER" id="PTHR43669">
    <property type="entry name" value="5-KETO-D-GLUCONATE 5-REDUCTASE"/>
    <property type="match status" value="1"/>
</dbReference>
<evidence type="ECO:0000313" key="5">
    <source>
        <dbReference type="Proteomes" id="UP000263833"/>
    </source>
</evidence>
<name>A0A371BG77_9SPHN</name>
<dbReference type="SUPFAM" id="SSF51735">
    <property type="entry name" value="NAD(P)-binding Rossmann-fold domains"/>
    <property type="match status" value="1"/>
</dbReference>
<dbReference type="Gene3D" id="3.40.50.720">
    <property type="entry name" value="NAD(P)-binding Rossmann-like Domain"/>
    <property type="match status" value="1"/>
</dbReference>
<dbReference type="EMBL" id="QRGP01000001">
    <property type="protein sequence ID" value="RDV06580.1"/>
    <property type="molecule type" value="Genomic_DNA"/>
</dbReference>
<evidence type="ECO:0000256" key="2">
    <source>
        <dbReference type="ARBA" id="ARBA00023002"/>
    </source>
</evidence>